<evidence type="ECO:0000313" key="2">
    <source>
        <dbReference type="Proteomes" id="UP000830055"/>
    </source>
</evidence>
<accession>A0ABM7W837</accession>
<evidence type="ECO:0000313" key="1">
    <source>
        <dbReference type="EMBL" id="BDD87028.1"/>
    </source>
</evidence>
<dbReference type="Proteomes" id="UP000830055">
    <property type="component" value="Chromosome"/>
</dbReference>
<gene>
    <name evidence="1" type="ORF">DPPLL_13930</name>
</gene>
<proteinExistence type="predicted"/>
<reference evidence="1 2" key="1">
    <citation type="submission" date="2022-01" db="EMBL/GenBank/DDBJ databases">
        <title>Desulfofustis limnae sp. nov., a novel mesophilic sulfate-reducing bacterium isolated from marsh soil.</title>
        <authorList>
            <person name="Watanabe M."/>
            <person name="Takahashi A."/>
            <person name="Kojima H."/>
            <person name="Fukui M."/>
        </authorList>
    </citation>
    <scope>NUCLEOTIDE SEQUENCE [LARGE SCALE GENOMIC DNA]</scope>
    <source>
        <strain evidence="1 2">PPLL</strain>
    </source>
</reference>
<keyword evidence="2" id="KW-1185">Reference proteome</keyword>
<organism evidence="1 2">
    <name type="scientific">Desulfofustis limnaeus</name>
    <dbReference type="NCBI Taxonomy" id="2740163"/>
    <lineage>
        <taxon>Bacteria</taxon>
        <taxon>Pseudomonadati</taxon>
        <taxon>Thermodesulfobacteriota</taxon>
        <taxon>Desulfobulbia</taxon>
        <taxon>Desulfobulbales</taxon>
        <taxon>Desulfocapsaceae</taxon>
        <taxon>Desulfofustis</taxon>
    </lineage>
</organism>
<name>A0ABM7W837_9BACT</name>
<dbReference type="EMBL" id="AP025516">
    <property type="protein sequence ID" value="BDD87028.1"/>
    <property type="molecule type" value="Genomic_DNA"/>
</dbReference>
<dbReference type="RefSeq" id="WP_284154071.1">
    <property type="nucleotide sequence ID" value="NZ_AP025516.1"/>
</dbReference>
<protein>
    <submittedName>
        <fullName evidence="1">Uncharacterized protein</fullName>
    </submittedName>
</protein>
<sequence>MEDWEIQYLEKLKKASEAIKDAQEILVENGLDVRQPKIKGSLKNRG</sequence>